<evidence type="ECO:0000256" key="2">
    <source>
        <dbReference type="ARBA" id="ARBA00023136"/>
    </source>
</evidence>
<name>A0A328BE19_9BACT</name>
<proteinExistence type="predicted"/>
<organism evidence="7 8">
    <name type="scientific">Hymenobacter edaphi</name>
    <dbReference type="NCBI Taxonomy" id="2211146"/>
    <lineage>
        <taxon>Bacteria</taxon>
        <taxon>Pseudomonadati</taxon>
        <taxon>Bacteroidota</taxon>
        <taxon>Cytophagia</taxon>
        <taxon>Cytophagales</taxon>
        <taxon>Hymenobacteraceae</taxon>
        <taxon>Hymenobacter</taxon>
    </lineage>
</organism>
<dbReference type="PANTHER" id="PTHR30329:SF21">
    <property type="entry name" value="LIPOPROTEIN YIAD-RELATED"/>
    <property type="match status" value="1"/>
</dbReference>
<reference evidence="8" key="1">
    <citation type="submission" date="2018-05" db="EMBL/GenBank/DDBJ databases">
        <authorList>
            <person name="Nie L."/>
        </authorList>
    </citation>
    <scope>NUCLEOTIDE SEQUENCE [LARGE SCALE GENOMIC DNA]</scope>
    <source>
        <strain evidence="8">NL</strain>
    </source>
</reference>
<keyword evidence="8" id="KW-1185">Reference proteome</keyword>
<comment type="caution">
    <text evidence="7">The sequence shown here is derived from an EMBL/GenBank/DDBJ whole genome shotgun (WGS) entry which is preliminary data.</text>
</comment>
<dbReference type="PRINTS" id="PR01021">
    <property type="entry name" value="OMPADOMAIN"/>
</dbReference>
<evidence type="ECO:0000313" key="7">
    <source>
        <dbReference type="EMBL" id="RAK64094.1"/>
    </source>
</evidence>
<dbReference type="CDD" id="cd07185">
    <property type="entry name" value="OmpA_C-like"/>
    <property type="match status" value="1"/>
</dbReference>
<comment type="subcellular location">
    <subcellularLocation>
        <location evidence="1">Cell outer membrane</location>
    </subcellularLocation>
</comment>
<dbReference type="InterPro" id="IPR006664">
    <property type="entry name" value="OMP_bac"/>
</dbReference>
<dbReference type="AlphaFoldDB" id="A0A328BE19"/>
<dbReference type="SUPFAM" id="SSF103088">
    <property type="entry name" value="OmpA-like"/>
    <property type="match status" value="1"/>
</dbReference>
<feature type="domain" description="OmpA-like" evidence="6">
    <location>
        <begin position="143"/>
        <end position="261"/>
    </location>
</feature>
<keyword evidence="2 4" id="KW-0472">Membrane</keyword>
<dbReference type="InterPro" id="IPR006665">
    <property type="entry name" value="OmpA-like"/>
</dbReference>
<feature type="region of interest" description="Disordered" evidence="5">
    <location>
        <begin position="17"/>
        <end position="45"/>
    </location>
</feature>
<dbReference type="PROSITE" id="PS51123">
    <property type="entry name" value="OMPA_2"/>
    <property type="match status" value="1"/>
</dbReference>
<dbReference type="Proteomes" id="UP000248553">
    <property type="component" value="Unassembled WGS sequence"/>
</dbReference>
<evidence type="ECO:0000313" key="8">
    <source>
        <dbReference type="Proteomes" id="UP000248553"/>
    </source>
</evidence>
<dbReference type="EMBL" id="QHKM01000007">
    <property type="protein sequence ID" value="RAK64094.1"/>
    <property type="molecule type" value="Genomic_DNA"/>
</dbReference>
<dbReference type="Pfam" id="PF00691">
    <property type="entry name" value="OmpA"/>
    <property type="match status" value="1"/>
</dbReference>
<dbReference type="PANTHER" id="PTHR30329">
    <property type="entry name" value="STATOR ELEMENT OF FLAGELLAR MOTOR COMPLEX"/>
    <property type="match status" value="1"/>
</dbReference>
<evidence type="ECO:0000256" key="1">
    <source>
        <dbReference type="ARBA" id="ARBA00004442"/>
    </source>
</evidence>
<gene>
    <name evidence="7" type="ORF">DLM85_19330</name>
</gene>
<evidence type="ECO:0000256" key="3">
    <source>
        <dbReference type="ARBA" id="ARBA00023237"/>
    </source>
</evidence>
<evidence type="ECO:0000256" key="5">
    <source>
        <dbReference type="SAM" id="MobiDB-lite"/>
    </source>
</evidence>
<dbReference type="Gene3D" id="3.30.1330.60">
    <property type="entry name" value="OmpA-like domain"/>
    <property type="match status" value="1"/>
</dbReference>
<dbReference type="InterPro" id="IPR036737">
    <property type="entry name" value="OmpA-like_sf"/>
</dbReference>
<keyword evidence="3" id="KW-0998">Cell outer membrane</keyword>
<evidence type="ECO:0000259" key="6">
    <source>
        <dbReference type="PROSITE" id="PS51123"/>
    </source>
</evidence>
<sequence>MAHRGWAAARNVFAPGAGNDPGVDYRTGQKTVSRRNSQRRDGRLRMPRYSVPPFFSPTMQKHLLLLPLAALTLSLGACDGLNKPQTKDEPQEATQDTAVVYREGESAAGAVAGAADRWDVDADLPDARFDEITTKDVTVRGNEQYSVYSVDETVFFDTDKSELKPTAKATLDQITGSIGKRFADKQVRIMGFADARGSKDYNEELSARRAEAVKTWLVQNGKIDAARVSVQPMGEEAPAASNATAAGRQQNRRVEIVVKNS</sequence>
<dbReference type="GO" id="GO:0009279">
    <property type="term" value="C:cell outer membrane"/>
    <property type="evidence" value="ECO:0007669"/>
    <property type="project" value="UniProtKB-SubCell"/>
</dbReference>
<protein>
    <submittedName>
        <fullName evidence="7">OmpA family protein</fullName>
    </submittedName>
</protein>
<accession>A0A328BE19</accession>
<dbReference type="InterPro" id="IPR050330">
    <property type="entry name" value="Bact_OuterMem_StrucFunc"/>
</dbReference>
<evidence type="ECO:0000256" key="4">
    <source>
        <dbReference type="PROSITE-ProRule" id="PRU00473"/>
    </source>
</evidence>
<dbReference type="OrthoDB" id="853367at2"/>